<gene>
    <name evidence="1" type="ORF">PCASD_00489</name>
</gene>
<organism evidence="1 2">
    <name type="scientific">Puccinia coronata f. sp. avenae</name>
    <dbReference type="NCBI Taxonomy" id="200324"/>
    <lineage>
        <taxon>Eukaryota</taxon>
        <taxon>Fungi</taxon>
        <taxon>Dikarya</taxon>
        <taxon>Basidiomycota</taxon>
        <taxon>Pucciniomycotina</taxon>
        <taxon>Pucciniomycetes</taxon>
        <taxon>Pucciniales</taxon>
        <taxon>Pucciniaceae</taxon>
        <taxon>Puccinia</taxon>
    </lineage>
</organism>
<comment type="caution">
    <text evidence="1">The sequence shown here is derived from an EMBL/GenBank/DDBJ whole genome shotgun (WGS) entry which is preliminary data.</text>
</comment>
<accession>A0A2N5VNV2</accession>
<reference evidence="1 2" key="1">
    <citation type="submission" date="2017-11" db="EMBL/GenBank/DDBJ databases">
        <title>De novo assembly and phasing of dikaryotic genomes from two isolates of Puccinia coronata f. sp. avenae, the causal agent of oat crown rust.</title>
        <authorList>
            <person name="Miller M.E."/>
            <person name="Zhang Y."/>
            <person name="Omidvar V."/>
            <person name="Sperschneider J."/>
            <person name="Schwessinger B."/>
            <person name="Raley C."/>
            <person name="Palmer J.M."/>
            <person name="Garnica D."/>
            <person name="Upadhyaya N."/>
            <person name="Rathjen J."/>
            <person name="Taylor J.M."/>
            <person name="Park R.F."/>
            <person name="Dodds P.N."/>
            <person name="Hirsch C.D."/>
            <person name="Kianian S.F."/>
            <person name="Figueroa M."/>
        </authorList>
    </citation>
    <scope>NUCLEOTIDE SEQUENCE [LARGE SCALE GENOMIC DNA]</scope>
    <source>
        <strain evidence="1">12SD80</strain>
    </source>
</reference>
<dbReference type="AlphaFoldDB" id="A0A2N5VNV2"/>
<protein>
    <submittedName>
        <fullName evidence="1">Uncharacterized protein</fullName>
    </submittedName>
</protein>
<proteinExistence type="predicted"/>
<evidence type="ECO:0000313" key="1">
    <source>
        <dbReference type="EMBL" id="PLW51679.1"/>
    </source>
</evidence>
<name>A0A2N5VNV2_9BASI</name>
<dbReference type="EMBL" id="PGCI01000004">
    <property type="protein sequence ID" value="PLW51679.1"/>
    <property type="molecule type" value="Genomic_DNA"/>
</dbReference>
<dbReference type="Proteomes" id="UP000235392">
    <property type="component" value="Unassembled WGS sequence"/>
</dbReference>
<sequence length="465" mass="54249">MNFLRISQYFLICAWAKSQDARPMEFTGEPSGSHSGLTMKPILWDLNLPPPETFESNLAVNDHPEPLETRKRTWDDMTAESSSAHVEPAPQIRNNMIDVSKHPRSAISEDEVRACCEKTTKNLGRWNAKFSKTSLSTAQLSELSDKMKDVQKAVKNLFEIRILELRGEYLQPEVIKEDSPLKPSELVAGKTQGLLESFSQVGEIRNVLLIRGKLQEKRGSKPNKIIERGDSLMIKLLIDLKELQIVSDKDLAFLLNTNENAKLILARNISNFSKSDLYVIFCYFDEIKKIPSINPQMAGLLNLLNEDTWKQIKFNFLKNQLMELIPRMRQKLTELDEIVSCVLERDELIASYFHGRVERTKQEKIDNEEMLDSCVLQPCNLQHTSRKTKKLYQRYNDIKERKITLYQLCDLAQRTGNFYPEKKSFYKFFRCSEEQLQKIESIQEEIREEIKISRKPRFCRTWTWR</sequence>
<evidence type="ECO:0000313" key="2">
    <source>
        <dbReference type="Proteomes" id="UP000235392"/>
    </source>
</evidence>